<reference evidence="11 12" key="1">
    <citation type="journal article" date="2008" name="Appl. Environ. Microbiol.">
        <title>Genomic insights into Mn(II) oxidation by the marine alphaproteobacterium Aurantimonas sp. strain SI85-9A1.</title>
        <authorList>
            <person name="Dick G.J."/>
            <person name="Podell S."/>
            <person name="Johnson H.A."/>
            <person name="Rivera-Espinoza Y."/>
            <person name="Bernier-Latmani R."/>
            <person name="McCarthy J.K."/>
            <person name="Torpey J.W."/>
            <person name="Clement B.G."/>
            <person name="Gaasterland T."/>
            <person name="Tebo B.M."/>
        </authorList>
    </citation>
    <scope>NUCLEOTIDE SEQUENCE [LARGE SCALE GENOMIC DNA]</scope>
    <source>
        <strain evidence="11 12">SI85-9A1</strain>
    </source>
</reference>
<evidence type="ECO:0000313" key="11">
    <source>
        <dbReference type="EMBL" id="EAS51319.1"/>
    </source>
</evidence>
<evidence type="ECO:0000256" key="8">
    <source>
        <dbReference type="SAM" id="MobiDB-lite"/>
    </source>
</evidence>
<feature type="compositionally biased region" description="Basic residues" evidence="8">
    <location>
        <begin position="349"/>
        <end position="360"/>
    </location>
</feature>
<dbReference type="GO" id="GO:0046872">
    <property type="term" value="F:metal ion binding"/>
    <property type="evidence" value="ECO:0007669"/>
    <property type="project" value="UniProtKB-KW"/>
</dbReference>
<dbReference type="Proteomes" id="UP000000321">
    <property type="component" value="Unassembled WGS sequence"/>
</dbReference>
<feature type="binding site" evidence="5">
    <location>
        <position position="70"/>
    </location>
    <ligand>
        <name>Cu cation</name>
        <dbReference type="ChEBI" id="CHEBI:23378"/>
    </ligand>
</feature>
<dbReference type="AlphaFoldDB" id="Q1YMR2"/>
<protein>
    <submittedName>
        <fullName evidence="11">Putative ScoI/SenC family protein</fullName>
    </submittedName>
</protein>
<keyword evidence="4 7" id="KW-0408">Iron</keyword>
<dbReference type="SUPFAM" id="SSF52833">
    <property type="entry name" value="Thioredoxin-like"/>
    <property type="match status" value="1"/>
</dbReference>
<keyword evidence="6" id="KW-1015">Disulfide bond</keyword>
<evidence type="ECO:0000313" key="12">
    <source>
        <dbReference type="Proteomes" id="UP000000321"/>
    </source>
</evidence>
<accession>Q1YMR2</accession>
<dbReference type="CDD" id="cd02968">
    <property type="entry name" value="SCO"/>
    <property type="match status" value="1"/>
</dbReference>
<dbReference type="Pfam" id="PF00034">
    <property type="entry name" value="Cytochrom_C"/>
    <property type="match status" value="1"/>
</dbReference>
<comment type="caution">
    <text evidence="11">The sequence shown here is derived from an EMBL/GenBank/DDBJ whole genome shotgun (WGS) entry which is preliminary data.</text>
</comment>
<dbReference type="InterPro" id="IPR009056">
    <property type="entry name" value="Cyt_c-like_dom"/>
</dbReference>
<dbReference type="Pfam" id="PF02630">
    <property type="entry name" value="SCO1-SenC"/>
    <property type="match status" value="1"/>
</dbReference>
<dbReference type="OrthoDB" id="5296507at2"/>
<feature type="disulfide bond" description="Redox-active" evidence="6">
    <location>
        <begin position="70"/>
        <end position="74"/>
    </location>
</feature>
<evidence type="ECO:0000256" key="2">
    <source>
        <dbReference type="ARBA" id="ARBA00022617"/>
    </source>
</evidence>
<keyword evidence="9" id="KW-0732">Signal</keyword>
<evidence type="ECO:0000259" key="10">
    <source>
        <dbReference type="PROSITE" id="PS51007"/>
    </source>
</evidence>
<dbReference type="SUPFAM" id="SSF46626">
    <property type="entry name" value="Cytochrome c"/>
    <property type="match status" value="1"/>
</dbReference>
<dbReference type="GO" id="GO:0009055">
    <property type="term" value="F:electron transfer activity"/>
    <property type="evidence" value="ECO:0007669"/>
    <property type="project" value="InterPro"/>
</dbReference>
<dbReference type="InterPro" id="IPR036249">
    <property type="entry name" value="Thioredoxin-like_sf"/>
</dbReference>
<name>Q1YMR2_AURMS</name>
<dbReference type="PANTHER" id="PTHR12151:SF25">
    <property type="entry name" value="LINALOOL DEHYDRATASE_ISOMERASE DOMAIN-CONTAINING PROTEIN"/>
    <property type="match status" value="1"/>
</dbReference>
<evidence type="ECO:0000256" key="5">
    <source>
        <dbReference type="PIRSR" id="PIRSR603782-1"/>
    </source>
</evidence>
<evidence type="ECO:0000256" key="4">
    <source>
        <dbReference type="ARBA" id="ARBA00023004"/>
    </source>
</evidence>
<sequence>MSILRKRMVALLLGLLAMTGEIDAEAGSSRYNADYFTNRPVVTHNGEKLRFYDDLIKDRIVVVSFIYTSCLDLCPLTTARLVEVQRRLAERGGTNISFVSLSVDPERDTPERLNAFADAFDVGSGWTFVTGMPEDMKVINHALGDRSRSLSEHRNEVVLGNDLTGEWARNSTFGDLERLVVDILAMDPEWRRTGRALSDRSMSREAVAGQISEQPGQALYKKLCAGCHTIGAGDRAGPDLLGATNRRDHDWLVSFIRSPDRQRATADPELAALVARFPGVRMPTLGLSDNDATDLVAYVDAVGSALFKEREQEALRNPSHDHGMAQPAAHHDHHDGATDPNSAHDHRDRGRGRARSSHHD</sequence>
<organism evidence="11 12">
    <name type="scientific">Aurantimonas manganoxydans (strain ATCC BAA-1229 / DSM 21871 / SI85-9A1)</name>
    <dbReference type="NCBI Taxonomy" id="287752"/>
    <lineage>
        <taxon>Bacteria</taxon>
        <taxon>Pseudomonadati</taxon>
        <taxon>Pseudomonadota</taxon>
        <taxon>Alphaproteobacteria</taxon>
        <taxon>Hyphomicrobiales</taxon>
        <taxon>Aurantimonadaceae</taxon>
        <taxon>Aurantimonas</taxon>
    </lineage>
</organism>
<keyword evidence="2 7" id="KW-0349">Heme</keyword>
<evidence type="ECO:0000256" key="7">
    <source>
        <dbReference type="PROSITE-ProRule" id="PRU00433"/>
    </source>
</evidence>
<dbReference type="Gene3D" id="3.40.30.10">
    <property type="entry name" value="Glutaredoxin"/>
    <property type="match status" value="1"/>
</dbReference>
<gene>
    <name evidence="11" type="ORF">SI859A1_02134</name>
</gene>
<evidence type="ECO:0000256" key="6">
    <source>
        <dbReference type="PIRSR" id="PIRSR603782-2"/>
    </source>
</evidence>
<evidence type="ECO:0000256" key="9">
    <source>
        <dbReference type="SAM" id="SignalP"/>
    </source>
</evidence>
<dbReference type="BioCyc" id="AURANTIMONAS:SI859A1_02134-MONOMER"/>
<feature type="binding site" evidence="5">
    <location>
        <position position="74"/>
    </location>
    <ligand>
        <name>Cu cation</name>
        <dbReference type="ChEBI" id="CHEBI:23378"/>
    </ligand>
</feature>
<keyword evidence="3 5" id="KW-0479">Metal-binding</keyword>
<keyword evidence="12" id="KW-1185">Reference proteome</keyword>
<dbReference type="RefSeq" id="WP_009209961.1">
    <property type="nucleotide sequence ID" value="NZ_BBWP01000021.1"/>
</dbReference>
<dbReference type="Gene3D" id="1.10.760.10">
    <property type="entry name" value="Cytochrome c-like domain"/>
    <property type="match status" value="1"/>
</dbReference>
<feature type="domain" description="Cytochrome c" evidence="10">
    <location>
        <begin position="211"/>
        <end position="303"/>
    </location>
</feature>
<dbReference type="InterPro" id="IPR036909">
    <property type="entry name" value="Cyt_c-like_dom_sf"/>
</dbReference>
<dbReference type="PROSITE" id="PS51007">
    <property type="entry name" value="CYTC"/>
    <property type="match status" value="1"/>
</dbReference>
<dbReference type="EMBL" id="AAPJ01000001">
    <property type="protein sequence ID" value="EAS51319.1"/>
    <property type="molecule type" value="Genomic_DNA"/>
</dbReference>
<feature type="signal peptide" evidence="9">
    <location>
        <begin position="1"/>
        <end position="26"/>
    </location>
</feature>
<feature type="compositionally biased region" description="Basic and acidic residues" evidence="8">
    <location>
        <begin position="313"/>
        <end position="348"/>
    </location>
</feature>
<dbReference type="InterPro" id="IPR003782">
    <property type="entry name" value="SCO1/SenC"/>
</dbReference>
<feature type="region of interest" description="Disordered" evidence="8">
    <location>
        <begin position="313"/>
        <end position="360"/>
    </location>
</feature>
<comment type="similarity">
    <text evidence="1">Belongs to the SCO1/2 family.</text>
</comment>
<dbReference type="HOGENOM" id="CLU_849574_0_0_5"/>
<keyword evidence="5" id="KW-0186">Copper</keyword>
<dbReference type="PANTHER" id="PTHR12151">
    <property type="entry name" value="ELECTRON TRANSPORT PROTIN SCO1/SENC FAMILY MEMBER"/>
    <property type="match status" value="1"/>
</dbReference>
<feature type="chain" id="PRO_5004197643" evidence="9">
    <location>
        <begin position="27"/>
        <end position="360"/>
    </location>
</feature>
<evidence type="ECO:0000256" key="3">
    <source>
        <dbReference type="ARBA" id="ARBA00022723"/>
    </source>
</evidence>
<evidence type="ECO:0000256" key="1">
    <source>
        <dbReference type="ARBA" id="ARBA00010996"/>
    </source>
</evidence>
<proteinExistence type="inferred from homology"/>
<dbReference type="GO" id="GO:0020037">
    <property type="term" value="F:heme binding"/>
    <property type="evidence" value="ECO:0007669"/>
    <property type="project" value="InterPro"/>
</dbReference>